<feature type="compositionally biased region" description="Basic and acidic residues" evidence="1">
    <location>
        <begin position="31"/>
        <end position="45"/>
    </location>
</feature>
<proteinExistence type="predicted"/>
<evidence type="ECO:0000313" key="3">
    <source>
        <dbReference type="Proteomes" id="UP000321261"/>
    </source>
</evidence>
<keyword evidence="3" id="KW-1185">Reference proteome</keyword>
<dbReference type="Proteomes" id="UP000321261">
    <property type="component" value="Unassembled WGS sequence"/>
</dbReference>
<gene>
    <name evidence="2" type="ORF">FHX44_1168</name>
</gene>
<name>A0A561SH48_9PSEU</name>
<evidence type="ECO:0000313" key="2">
    <source>
        <dbReference type="EMBL" id="TWF74189.1"/>
    </source>
</evidence>
<sequence length="277" mass="29842">MTGAARRRGQDPVLHALNGLASRDPGATGPRRADRASASCRRREAMTSATVRNSSSSSASVVVGLFNLPLAFPCTSACRRRHSLLRSPTLDQTVRYPGHSTTEGTIRMDLRFVAFDLIARHAGLRALLVNYADRIEHGHAPDGPATGACFLALQWIGDDPTCAPAEPQLLTAQAHMPRHRSIDPLFLDFVLERLTAALTVGAARELIAIRCLATSRDFAESDVGTIYKTSAFEIAPATRQRTGEAVLELERLEPWTGGVHPGACGVVRSSSAFMSMN</sequence>
<dbReference type="AlphaFoldDB" id="A0A561SH48"/>
<accession>A0A561SH48</accession>
<protein>
    <submittedName>
        <fullName evidence="2">Uncharacterized protein</fullName>
    </submittedName>
</protein>
<organism evidence="2 3">
    <name type="scientific">Pseudonocardia hierapolitana</name>
    <dbReference type="NCBI Taxonomy" id="1128676"/>
    <lineage>
        <taxon>Bacteria</taxon>
        <taxon>Bacillati</taxon>
        <taxon>Actinomycetota</taxon>
        <taxon>Actinomycetes</taxon>
        <taxon>Pseudonocardiales</taxon>
        <taxon>Pseudonocardiaceae</taxon>
        <taxon>Pseudonocardia</taxon>
    </lineage>
</organism>
<dbReference type="EMBL" id="VIWU01000001">
    <property type="protein sequence ID" value="TWF74189.1"/>
    <property type="molecule type" value="Genomic_DNA"/>
</dbReference>
<reference evidence="2 3" key="1">
    <citation type="submission" date="2019-06" db="EMBL/GenBank/DDBJ databases">
        <title>Sequencing the genomes of 1000 actinobacteria strains.</title>
        <authorList>
            <person name="Klenk H.-P."/>
        </authorList>
    </citation>
    <scope>NUCLEOTIDE SEQUENCE [LARGE SCALE GENOMIC DNA]</scope>
    <source>
        <strain evidence="2 3">DSM 45671</strain>
    </source>
</reference>
<evidence type="ECO:0000256" key="1">
    <source>
        <dbReference type="SAM" id="MobiDB-lite"/>
    </source>
</evidence>
<feature type="region of interest" description="Disordered" evidence="1">
    <location>
        <begin position="1"/>
        <end position="53"/>
    </location>
</feature>
<comment type="caution">
    <text evidence="2">The sequence shown here is derived from an EMBL/GenBank/DDBJ whole genome shotgun (WGS) entry which is preliminary data.</text>
</comment>